<gene>
    <name evidence="2" type="ORF">ElyMa_002429100</name>
</gene>
<protein>
    <submittedName>
        <fullName evidence="2">Uncharacterized protein</fullName>
    </submittedName>
</protein>
<proteinExistence type="predicted"/>
<evidence type="ECO:0000313" key="2">
    <source>
        <dbReference type="EMBL" id="GFR84915.1"/>
    </source>
</evidence>
<keyword evidence="1" id="KW-0732">Signal</keyword>
<evidence type="ECO:0000313" key="3">
    <source>
        <dbReference type="Proteomes" id="UP000762676"/>
    </source>
</evidence>
<comment type="caution">
    <text evidence="2">The sequence shown here is derived from an EMBL/GenBank/DDBJ whole genome shotgun (WGS) entry which is preliminary data.</text>
</comment>
<accession>A0AAV4GIN4</accession>
<name>A0AAV4GIN4_9GAST</name>
<dbReference type="AlphaFoldDB" id="A0AAV4GIN4"/>
<sequence>MRLSLLICVFGFLGAVCLTPAESSHRQKRVLFPKLLGIILNGATKKVVKGADKIIDKTVDKTVDIAKDVARVSKKVYFKTSDFVEDSIDWVDNAAHDVADGVVDAAKFTAKLSKKVGKGVAKISKKVYKKAYNAAKKTFDKIKQLAGKVDFDDTVLWLIDALDSETATTACHLLCVASVVAASTTATPVFPSAPAVAAFLAELACPPLCEAVLAKMQDFAEKIADKKGLGQD</sequence>
<keyword evidence="3" id="KW-1185">Reference proteome</keyword>
<reference evidence="2 3" key="1">
    <citation type="journal article" date="2021" name="Elife">
        <title>Chloroplast acquisition without the gene transfer in kleptoplastic sea slugs, Plakobranchus ocellatus.</title>
        <authorList>
            <person name="Maeda T."/>
            <person name="Takahashi S."/>
            <person name="Yoshida T."/>
            <person name="Shimamura S."/>
            <person name="Takaki Y."/>
            <person name="Nagai Y."/>
            <person name="Toyoda A."/>
            <person name="Suzuki Y."/>
            <person name="Arimoto A."/>
            <person name="Ishii H."/>
            <person name="Satoh N."/>
            <person name="Nishiyama T."/>
            <person name="Hasebe M."/>
            <person name="Maruyama T."/>
            <person name="Minagawa J."/>
            <person name="Obokata J."/>
            <person name="Shigenobu S."/>
        </authorList>
    </citation>
    <scope>NUCLEOTIDE SEQUENCE [LARGE SCALE GENOMIC DNA]</scope>
</reference>
<evidence type="ECO:0000256" key="1">
    <source>
        <dbReference type="SAM" id="SignalP"/>
    </source>
</evidence>
<dbReference type="EMBL" id="BMAT01004972">
    <property type="protein sequence ID" value="GFR84915.1"/>
    <property type="molecule type" value="Genomic_DNA"/>
</dbReference>
<feature type="signal peptide" evidence="1">
    <location>
        <begin position="1"/>
        <end position="23"/>
    </location>
</feature>
<feature type="chain" id="PRO_5043966120" evidence="1">
    <location>
        <begin position="24"/>
        <end position="232"/>
    </location>
</feature>
<organism evidence="2 3">
    <name type="scientific">Elysia marginata</name>
    <dbReference type="NCBI Taxonomy" id="1093978"/>
    <lineage>
        <taxon>Eukaryota</taxon>
        <taxon>Metazoa</taxon>
        <taxon>Spiralia</taxon>
        <taxon>Lophotrochozoa</taxon>
        <taxon>Mollusca</taxon>
        <taxon>Gastropoda</taxon>
        <taxon>Heterobranchia</taxon>
        <taxon>Euthyneura</taxon>
        <taxon>Panpulmonata</taxon>
        <taxon>Sacoglossa</taxon>
        <taxon>Placobranchoidea</taxon>
        <taxon>Plakobranchidae</taxon>
        <taxon>Elysia</taxon>
    </lineage>
</organism>
<dbReference type="Proteomes" id="UP000762676">
    <property type="component" value="Unassembled WGS sequence"/>
</dbReference>